<comment type="similarity">
    <text evidence="2 11">Belongs to the fimbrial export usher family.</text>
</comment>
<keyword evidence="6 11" id="KW-0812">Transmembrane</keyword>
<dbReference type="InterPro" id="IPR025949">
    <property type="entry name" value="PapC-like_C"/>
</dbReference>
<dbReference type="Proteomes" id="UP001190091">
    <property type="component" value="Unassembled WGS sequence"/>
</dbReference>
<dbReference type="Gene3D" id="2.60.40.2070">
    <property type="match status" value="1"/>
</dbReference>
<dbReference type="EMBL" id="AASVQO010000002">
    <property type="protein sequence ID" value="EFH3672399.1"/>
    <property type="molecule type" value="Genomic_DNA"/>
</dbReference>
<feature type="signal peptide" evidence="12">
    <location>
        <begin position="1"/>
        <end position="30"/>
    </location>
</feature>
<dbReference type="GO" id="GO:0015473">
    <property type="term" value="F:fimbrial usher porin activity"/>
    <property type="evidence" value="ECO:0007669"/>
    <property type="project" value="InterPro"/>
</dbReference>
<dbReference type="Pfam" id="PF13954">
    <property type="entry name" value="PapC_N"/>
    <property type="match status" value="1"/>
</dbReference>
<evidence type="ECO:0000313" key="17">
    <source>
        <dbReference type="EMBL" id="EFH3672399.1"/>
    </source>
</evidence>
<dbReference type="Gene3D" id="3.10.20.410">
    <property type="match status" value="1"/>
</dbReference>
<dbReference type="Proteomes" id="UP000534496">
    <property type="component" value="Unassembled WGS sequence"/>
</dbReference>
<keyword evidence="9" id="KW-1015">Disulfide bond</keyword>
<dbReference type="FunFam" id="2.60.40.2610:FF:000001">
    <property type="entry name" value="Outer membrane fimbrial usher protein"/>
    <property type="match status" value="1"/>
</dbReference>
<evidence type="ECO:0000313" key="18">
    <source>
        <dbReference type="Proteomes" id="UP000524010"/>
    </source>
</evidence>
<feature type="chain" id="PRO_5044366927" evidence="12">
    <location>
        <begin position="31"/>
        <end position="857"/>
    </location>
</feature>
<reference evidence="16 18" key="2">
    <citation type="submission" date="2020-02" db="EMBL/GenBank/DDBJ databases">
        <authorList>
            <consortium name="PulseNet: The National Subtyping Network for Foodborne Disease Surveillance"/>
            <person name="Tarr C.L."/>
            <person name="Trees E."/>
            <person name="Katz L.S."/>
            <person name="Carleton-Romer H.A."/>
            <person name="Stroika S."/>
            <person name="Kucerova Z."/>
            <person name="Roache K.F."/>
            <person name="Sabol A.L."/>
            <person name="Besser J."/>
            <person name="Gerner-Smidt P."/>
        </authorList>
    </citation>
    <scope>NUCLEOTIDE SEQUENCE [LARGE SCALE GENOMIC DNA]</scope>
    <source>
        <strain evidence="16 18">PNUSAE005278</strain>
    </source>
</reference>
<dbReference type="EMBL" id="AASRHK010000031">
    <property type="protein sequence ID" value="EFF8955032.1"/>
    <property type="molecule type" value="Genomic_DNA"/>
</dbReference>
<dbReference type="PANTHER" id="PTHR30451:SF21">
    <property type="entry name" value="FIMBRIAL USHER DOMAIN-CONTAINING PROTEIN YDET-RELATED"/>
    <property type="match status" value="1"/>
</dbReference>
<dbReference type="AlphaFoldDB" id="A0A0L6Y5P2"/>
<dbReference type="Gene3D" id="2.60.40.3110">
    <property type="match status" value="1"/>
</dbReference>
<evidence type="ECO:0000256" key="10">
    <source>
        <dbReference type="ARBA" id="ARBA00023237"/>
    </source>
</evidence>
<evidence type="ECO:0000256" key="11">
    <source>
        <dbReference type="RuleBase" id="RU003884"/>
    </source>
</evidence>
<evidence type="ECO:0000256" key="3">
    <source>
        <dbReference type="ARBA" id="ARBA00022448"/>
    </source>
</evidence>
<keyword evidence="4" id="KW-1134">Transmembrane beta strand</keyword>
<feature type="domain" description="PapC-like C-terminal" evidence="13">
    <location>
        <begin position="774"/>
        <end position="840"/>
    </location>
</feature>
<evidence type="ECO:0000256" key="1">
    <source>
        <dbReference type="ARBA" id="ARBA00004571"/>
    </source>
</evidence>
<dbReference type="FunFam" id="2.60.40.3110:FF:000001">
    <property type="entry name" value="Putative fimbrial outer membrane usher"/>
    <property type="match status" value="1"/>
</dbReference>
<keyword evidence="5 11" id="KW-1029">Fimbrium biogenesis</keyword>
<evidence type="ECO:0000259" key="14">
    <source>
        <dbReference type="Pfam" id="PF13954"/>
    </source>
</evidence>
<dbReference type="InterPro" id="IPR042186">
    <property type="entry name" value="FimD_plug_dom"/>
</dbReference>
<dbReference type="InterPro" id="IPR037224">
    <property type="entry name" value="PapC_N_sf"/>
</dbReference>
<dbReference type="InterPro" id="IPR018030">
    <property type="entry name" value="Fimbrial_membr_usher_CS"/>
</dbReference>
<accession>A0A0L6Y5P2</accession>
<comment type="subcellular location">
    <subcellularLocation>
        <location evidence="1 11">Cell outer membrane</location>
        <topology evidence="1 11">Multi-pass membrane protein</topology>
    </subcellularLocation>
</comment>
<proteinExistence type="inferred from homology"/>
<evidence type="ECO:0000256" key="6">
    <source>
        <dbReference type="ARBA" id="ARBA00022692"/>
    </source>
</evidence>
<evidence type="ECO:0000313" key="15">
    <source>
        <dbReference type="EMBL" id="CAK1210741.1"/>
    </source>
</evidence>
<evidence type="ECO:0000256" key="9">
    <source>
        <dbReference type="ARBA" id="ARBA00023157"/>
    </source>
</evidence>
<dbReference type="PANTHER" id="PTHR30451">
    <property type="entry name" value="OUTER MEMBRANE USHER PROTEIN"/>
    <property type="match status" value="1"/>
</dbReference>
<organism evidence="17 19">
    <name type="scientific">Escherichia coli</name>
    <dbReference type="NCBI Taxonomy" id="562"/>
    <lineage>
        <taxon>Bacteria</taxon>
        <taxon>Pseudomonadati</taxon>
        <taxon>Pseudomonadota</taxon>
        <taxon>Gammaproteobacteria</taxon>
        <taxon>Enterobacterales</taxon>
        <taxon>Enterobacteriaceae</taxon>
        <taxon>Escherichia</taxon>
    </lineage>
</organism>
<name>A0A0L6Y5P2_ECOLX</name>
<evidence type="ECO:0000313" key="16">
    <source>
        <dbReference type="EMBL" id="EFF8955032.1"/>
    </source>
</evidence>
<dbReference type="GO" id="GO:0009279">
    <property type="term" value="C:cell outer membrane"/>
    <property type="evidence" value="ECO:0007669"/>
    <property type="project" value="UniProtKB-SubCell"/>
</dbReference>
<evidence type="ECO:0000256" key="5">
    <source>
        <dbReference type="ARBA" id="ARBA00022558"/>
    </source>
</evidence>
<sequence length="857" mass="94011">MSRKTVSRTFSSFSISVVAVAVASTFSAHAGKFNPKFLEDVQGVGQHVDLTMFEKGQEQQLPGIYRVSVYVNEQRMETRTLEFKEATEAQRKAMGESLVPCLSRTQLAEMGVRVESFPALNLVPAEACVPFDEIIPQASSHFDFSEQKLVLSFPQAAMHQVARGTVPESLWDEGIPALLLDYSFSGSNSEYDSTGSSSSYVDDNGTVHHDDGKDTLKSDSYYLNLRSGLNLGAWRLRNYSTWSHSGGKAQWDNIGTSLSRAIIPFKAQLTMGDTATAGDIFDSVQMRGAMLASDEEMLPDSQRGFAPIVRGIAKSNAEVSIEQNGYVIYRTYVQPGAFEINDLYPTANSGDLTVIIKEADGSEQRFIQPFSSVPIFQREGHLKYSFAAGEYQAGNYDSASPRFGQLDLIYGLPWGMTAYGGVLISNNYNAFALGIGKNFGYIGAISIDVTQAKSELNNDRDSQGQSYRFLYSKSFESGTDFRLAGYRYSTSGFYTFQEATDVRSDADSDYNRYHKRSEIQGNLTQQLGAYGSVYLNLTQQDYWNDAGKQNTVSAGYNGRIGKVSYSIAYSWNKSPEWDESDRLWSFNISVPLGRAWSNYRVTTDQDGRTNQQVGVSGTLLEDRNLSYSVQEGYASNGVGNSGNANVGYQGGSGNVNVGYSYGKDYRQLNYSVRGGVIVHSEGVTLSQPLGETMTLISVPGARNARVVNNGGVQVDWMGNAIVPYAMPYRENEISLRSDSLGDDVDVENAFQKVVPTRGAIVRARFDTRVGYRVLMTLLRSAGSPVPFGATATLITDKQNEVSSIVGEEGQLYISGMPEEGRVLIKWGNDASQQCVAPYKLSLELKQGGIVPVSANCQ</sequence>
<reference evidence="17 19" key="1">
    <citation type="submission" date="2019-12" db="EMBL/GenBank/DDBJ databases">
        <authorList>
            <consortium name="NARMS: The National Antimicrobial Resistance Monitoring System"/>
        </authorList>
    </citation>
    <scope>NUCLEOTIDE SEQUENCE [LARGE SCALE GENOMIC DNA]</scope>
    <source>
        <strain evidence="17 19">CVM N19EC0189</strain>
    </source>
</reference>
<dbReference type="GO" id="GO:0009297">
    <property type="term" value="P:pilus assembly"/>
    <property type="evidence" value="ECO:0007669"/>
    <property type="project" value="InterPro"/>
</dbReference>
<evidence type="ECO:0000313" key="19">
    <source>
        <dbReference type="Proteomes" id="UP000534496"/>
    </source>
</evidence>
<reference evidence="15" key="3">
    <citation type="submission" date="2023-10" db="EMBL/GenBank/DDBJ databases">
        <authorList>
            <person name="Leclercq S."/>
        </authorList>
    </citation>
    <scope>NUCLEOTIDE SEQUENCE</scope>
    <source>
        <strain evidence="15">F848</strain>
    </source>
</reference>
<dbReference type="EMBL" id="CAUZHL010000003">
    <property type="protein sequence ID" value="CAK1210741.1"/>
    <property type="molecule type" value="Genomic_DNA"/>
</dbReference>
<evidence type="ECO:0000256" key="2">
    <source>
        <dbReference type="ARBA" id="ARBA00008064"/>
    </source>
</evidence>
<feature type="domain" description="PapC N-terminal" evidence="14">
    <location>
        <begin position="32"/>
        <end position="185"/>
    </location>
</feature>
<dbReference type="Gene3D" id="2.60.40.2610">
    <property type="entry name" value="Outer membrane usher protein FimD, plug domain"/>
    <property type="match status" value="1"/>
</dbReference>
<dbReference type="FunFam" id="3.10.20.410:FF:000001">
    <property type="entry name" value="Fimbrial outer membrane usher protein"/>
    <property type="match status" value="1"/>
</dbReference>
<dbReference type="NCBIfam" id="NF011754">
    <property type="entry name" value="PRK15207.1"/>
    <property type="match status" value="1"/>
</dbReference>
<keyword evidence="8 11" id="KW-0472">Membrane</keyword>
<dbReference type="RefSeq" id="WP_000088423.1">
    <property type="nucleotide sequence ID" value="NZ_BFMA01000085.1"/>
</dbReference>
<dbReference type="Pfam" id="PF00577">
    <property type="entry name" value="Usher"/>
    <property type="match status" value="1"/>
</dbReference>
<evidence type="ECO:0000256" key="7">
    <source>
        <dbReference type="ARBA" id="ARBA00022729"/>
    </source>
</evidence>
<dbReference type="SUPFAM" id="SSF141729">
    <property type="entry name" value="FimD N-terminal domain-like"/>
    <property type="match status" value="1"/>
</dbReference>
<evidence type="ECO:0000256" key="12">
    <source>
        <dbReference type="SAM" id="SignalP"/>
    </source>
</evidence>
<gene>
    <name evidence="17" type="primary">lpfC</name>
    <name evidence="16" type="ORF">BTB68_003010</name>
    <name evidence="17" type="ORF">F9461_04060</name>
    <name evidence="15" type="ORF">FGAF848_23350</name>
</gene>
<evidence type="ECO:0000256" key="8">
    <source>
        <dbReference type="ARBA" id="ARBA00023136"/>
    </source>
</evidence>
<dbReference type="Proteomes" id="UP000524010">
    <property type="component" value="Unassembled WGS sequence"/>
</dbReference>
<keyword evidence="7 12" id="KW-0732">Signal</keyword>
<dbReference type="PROSITE" id="PS01151">
    <property type="entry name" value="FIMBRIAL_USHER"/>
    <property type="match status" value="1"/>
</dbReference>
<evidence type="ECO:0000256" key="4">
    <source>
        <dbReference type="ARBA" id="ARBA00022452"/>
    </source>
</evidence>
<protein>
    <submittedName>
        <fullName evidence="17">Outer membrane usher protein LpfC</fullName>
    </submittedName>
</protein>
<keyword evidence="10 11" id="KW-0998">Cell outer membrane</keyword>
<evidence type="ECO:0000259" key="13">
    <source>
        <dbReference type="Pfam" id="PF13953"/>
    </source>
</evidence>
<dbReference type="InterPro" id="IPR043142">
    <property type="entry name" value="PapC-like_C_sf"/>
</dbReference>
<dbReference type="InterPro" id="IPR025885">
    <property type="entry name" value="PapC_N"/>
</dbReference>
<comment type="caution">
    <text evidence="17">The sequence shown here is derived from an EMBL/GenBank/DDBJ whole genome shotgun (WGS) entry which is preliminary data.</text>
</comment>
<keyword evidence="3 11" id="KW-0813">Transport</keyword>
<dbReference type="InterPro" id="IPR000015">
    <property type="entry name" value="Fimb_usher"/>
</dbReference>
<dbReference type="Pfam" id="PF13953">
    <property type="entry name" value="PapC_C"/>
    <property type="match status" value="1"/>
</dbReference>